<gene>
    <name evidence="1" type="ORF">NVS88_11350</name>
</gene>
<organism evidence="1 2">
    <name type="scientific">Speluncibacter jeojiensis</name>
    <dbReference type="NCBI Taxonomy" id="2710754"/>
    <lineage>
        <taxon>Bacteria</taxon>
        <taxon>Bacillati</taxon>
        <taxon>Actinomycetota</taxon>
        <taxon>Actinomycetes</taxon>
        <taxon>Mycobacteriales</taxon>
        <taxon>Speluncibacteraceae</taxon>
        <taxon>Speluncibacter</taxon>
    </lineage>
</organism>
<dbReference type="Proteomes" id="UP001152755">
    <property type="component" value="Unassembled WGS sequence"/>
</dbReference>
<proteinExistence type="predicted"/>
<dbReference type="EMBL" id="JANRHA010000006">
    <property type="protein sequence ID" value="MDG3015147.1"/>
    <property type="molecule type" value="Genomic_DNA"/>
</dbReference>
<dbReference type="RefSeq" id="WP_277833703.1">
    <property type="nucleotide sequence ID" value="NZ_JAAIVF010000005.1"/>
</dbReference>
<accession>A0A9X4M2W4</accession>
<sequence length="196" mass="22229">MAFDATPTVEQFRALARSSPWRWSTLDFDWRAGAERRRMQLRRPDSLRVEFEDGTLDEIRTRRRPFEGRRYRDSTTGGKWKQYTGVWANETTPTFRDDGLVSDRLGSSHVDYDLPTYGDYHFVAALDPAEFADASFADDVDPSGPVALTELELVDHHGRPAWQAVAEPTTAYDPRCPCCALLAGEFDEGWDCPGFG</sequence>
<reference evidence="1" key="1">
    <citation type="submission" date="2022-08" db="EMBL/GenBank/DDBJ databases">
        <title>Genome analysis of Corynebacteriales strain.</title>
        <authorList>
            <person name="Lee S.D."/>
        </authorList>
    </citation>
    <scope>NUCLEOTIDE SEQUENCE</scope>
    <source>
        <strain evidence="1">D3-21</strain>
    </source>
</reference>
<keyword evidence="2" id="KW-1185">Reference proteome</keyword>
<evidence type="ECO:0000313" key="1">
    <source>
        <dbReference type="EMBL" id="MDG3015147.1"/>
    </source>
</evidence>
<comment type="caution">
    <text evidence="1">The sequence shown here is derived from an EMBL/GenBank/DDBJ whole genome shotgun (WGS) entry which is preliminary data.</text>
</comment>
<dbReference type="AlphaFoldDB" id="A0A9X4M2W4"/>
<name>A0A9X4M2W4_9ACTN</name>
<evidence type="ECO:0000313" key="2">
    <source>
        <dbReference type="Proteomes" id="UP001152755"/>
    </source>
</evidence>
<protein>
    <submittedName>
        <fullName evidence="1">Uncharacterized protein</fullName>
    </submittedName>
</protein>